<keyword evidence="2" id="KW-0862">Zinc</keyword>
<reference evidence="6" key="1">
    <citation type="submission" date="2023-01" db="EMBL/GenBank/DDBJ databases">
        <title>Genome assembly of the deep-sea coral Lophelia pertusa.</title>
        <authorList>
            <person name="Herrera S."/>
            <person name="Cordes E."/>
        </authorList>
    </citation>
    <scope>NUCLEOTIDE SEQUENCE</scope>
    <source>
        <strain evidence="6">USNM1676648</strain>
        <tissue evidence="6">Polyp</tissue>
    </source>
</reference>
<evidence type="ECO:0000256" key="3">
    <source>
        <dbReference type="PROSITE-ProRule" id="PRU00175"/>
    </source>
</evidence>
<comment type="caution">
    <text evidence="6">The sequence shown here is derived from an EMBL/GenBank/DDBJ whole genome shotgun (WGS) entry which is preliminary data.</text>
</comment>
<sequence length="387" mass="42768">MAQVYVKVKLQNRVLKLRPATVTVANLAMIFKLEVNQGIYILSEEEGEIILPSDSGAFLVEDFAKTYVVNGEPAVSSSTSTQPTSTTSLGFPLSYPARTNTNPPPGQLLPERPKFTVKTSQGWKKSLVVVEITSSGHVYDKYQVHLALKEENASVNSVEEMLKQQLGFDVCVLDSKQLPIISSETTKGSQFWRGSRKILVAKKCQMSYLRRGKGQKRKSRTEDILDQLKKMVSSEPEEEEDFTEAPFPALKQSKLQVASRGGVSTQPNTEEEATKIVQSIFKCSICLSQVNLPAAVCASCYAVIGCVPCVEQWNESSTSDSKCPLCRTTTDYALIPMVREIANILGQSIPRSDRAVEIEGSDTDTIPYGRADEEYQLEEDFDLGPML</sequence>
<organism evidence="6 7">
    <name type="scientific">Desmophyllum pertusum</name>
    <dbReference type="NCBI Taxonomy" id="174260"/>
    <lineage>
        <taxon>Eukaryota</taxon>
        <taxon>Metazoa</taxon>
        <taxon>Cnidaria</taxon>
        <taxon>Anthozoa</taxon>
        <taxon>Hexacorallia</taxon>
        <taxon>Scleractinia</taxon>
        <taxon>Caryophylliina</taxon>
        <taxon>Caryophylliidae</taxon>
        <taxon>Desmophyllum</taxon>
    </lineage>
</organism>
<evidence type="ECO:0000313" key="7">
    <source>
        <dbReference type="Proteomes" id="UP001163046"/>
    </source>
</evidence>
<dbReference type="GO" id="GO:0008270">
    <property type="term" value="F:zinc ion binding"/>
    <property type="evidence" value="ECO:0007669"/>
    <property type="project" value="UniProtKB-KW"/>
</dbReference>
<proteinExistence type="predicted"/>
<protein>
    <recommendedName>
        <fullName evidence="5">RING-type domain-containing protein</fullName>
    </recommendedName>
</protein>
<evidence type="ECO:0000259" key="5">
    <source>
        <dbReference type="PROSITE" id="PS50089"/>
    </source>
</evidence>
<dbReference type="InterPro" id="IPR013083">
    <property type="entry name" value="Znf_RING/FYVE/PHD"/>
</dbReference>
<dbReference type="OrthoDB" id="5986049at2759"/>
<dbReference type="Proteomes" id="UP001163046">
    <property type="component" value="Unassembled WGS sequence"/>
</dbReference>
<gene>
    <name evidence="6" type="ORF">OS493_018565</name>
</gene>
<keyword evidence="1 3" id="KW-0479">Metal-binding</keyword>
<feature type="compositionally biased region" description="Low complexity" evidence="4">
    <location>
        <begin position="76"/>
        <end position="88"/>
    </location>
</feature>
<evidence type="ECO:0000313" key="6">
    <source>
        <dbReference type="EMBL" id="KAJ7391514.1"/>
    </source>
</evidence>
<name>A0A9X0DB23_9CNID</name>
<feature type="domain" description="RING-type" evidence="5">
    <location>
        <begin position="283"/>
        <end position="327"/>
    </location>
</feature>
<dbReference type="AlphaFoldDB" id="A0A9X0DB23"/>
<dbReference type="InterPro" id="IPR001841">
    <property type="entry name" value="Znf_RING"/>
</dbReference>
<keyword evidence="1 3" id="KW-0863">Zinc-finger</keyword>
<dbReference type="PROSITE" id="PS50089">
    <property type="entry name" value="ZF_RING_2"/>
    <property type="match status" value="1"/>
</dbReference>
<evidence type="ECO:0000256" key="4">
    <source>
        <dbReference type="SAM" id="MobiDB-lite"/>
    </source>
</evidence>
<dbReference type="SUPFAM" id="SSF57850">
    <property type="entry name" value="RING/U-box"/>
    <property type="match status" value="1"/>
</dbReference>
<dbReference type="EMBL" id="MU825406">
    <property type="protein sequence ID" value="KAJ7391514.1"/>
    <property type="molecule type" value="Genomic_DNA"/>
</dbReference>
<evidence type="ECO:0000256" key="1">
    <source>
        <dbReference type="ARBA" id="ARBA00022771"/>
    </source>
</evidence>
<keyword evidence="7" id="KW-1185">Reference proteome</keyword>
<evidence type="ECO:0000256" key="2">
    <source>
        <dbReference type="ARBA" id="ARBA00022833"/>
    </source>
</evidence>
<accession>A0A9X0DB23</accession>
<feature type="region of interest" description="Disordered" evidence="4">
    <location>
        <begin position="74"/>
        <end position="94"/>
    </location>
</feature>
<dbReference type="Gene3D" id="3.30.40.10">
    <property type="entry name" value="Zinc/RING finger domain, C3HC4 (zinc finger)"/>
    <property type="match status" value="1"/>
</dbReference>